<keyword evidence="3" id="KW-1185">Reference proteome</keyword>
<evidence type="ECO:0000256" key="1">
    <source>
        <dbReference type="SAM" id="Phobius"/>
    </source>
</evidence>
<protein>
    <submittedName>
        <fullName evidence="2">Uncharacterized protein</fullName>
    </submittedName>
</protein>
<dbReference type="Proteomes" id="UP001595817">
    <property type="component" value="Unassembled WGS sequence"/>
</dbReference>
<keyword evidence="1" id="KW-1133">Transmembrane helix</keyword>
<comment type="caution">
    <text evidence="2">The sequence shown here is derived from an EMBL/GenBank/DDBJ whole genome shotgun (WGS) entry which is preliminary data.</text>
</comment>
<proteinExistence type="predicted"/>
<name>A0ABV8XB09_9LACT</name>
<evidence type="ECO:0000313" key="2">
    <source>
        <dbReference type="EMBL" id="MFC4411305.1"/>
    </source>
</evidence>
<keyword evidence="1" id="KW-0812">Transmembrane</keyword>
<gene>
    <name evidence="2" type="ORF">ACFOZY_12820</name>
</gene>
<reference evidence="3" key="1">
    <citation type="journal article" date="2019" name="Int. J. Syst. Evol. Microbiol.">
        <title>The Global Catalogue of Microorganisms (GCM) 10K type strain sequencing project: providing services to taxonomists for standard genome sequencing and annotation.</title>
        <authorList>
            <consortium name="The Broad Institute Genomics Platform"/>
            <consortium name="The Broad Institute Genome Sequencing Center for Infectious Disease"/>
            <person name="Wu L."/>
            <person name="Ma J."/>
        </authorList>
    </citation>
    <scope>NUCLEOTIDE SEQUENCE [LARGE SCALE GENOMIC DNA]</scope>
    <source>
        <strain evidence="3">CCUG 59778</strain>
    </source>
</reference>
<keyword evidence="1" id="KW-0472">Membrane</keyword>
<feature type="transmembrane region" description="Helical" evidence="1">
    <location>
        <begin position="12"/>
        <end position="37"/>
    </location>
</feature>
<sequence length="53" mass="5569">MNPSGVSPETEIAGPLLIFIGAAISFIGISINFAVALQEYRSGVNNPTAYPPY</sequence>
<accession>A0ABV8XB09</accession>
<organism evidence="2 3">
    <name type="scientific">Chungangia koreensis</name>
    <dbReference type="NCBI Taxonomy" id="752657"/>
    <lineage>
        <taxon>Bacteria</taxon>
        <taxon>Bacillati</taxon>
        <taxon>Bacillota</taxon>
        <taxon>Bacilli</taxon>
        <taxon>Lactobacillales</taxon>
        <taxon>Chungangia</taxon>
    </lineage>
</organism>
<dbReference type="RefSeq" id="WP_378156071.1">
    <property type="nucleotide sequence ID" value="NZ_JBHSEC010000019.1"/>
</dbReference>
<dbReference type="EMBL" id="JBHSEC010000019">
    <property type="protein sequence ID" value="MFC4411305.1"/>
    <property type="molecule type" value="Genomic_DNA"/>
</dbReference>
<evidence type="ECO:0000313" key="3">
    <source>
        <dbReference type="Proteomes" id="UP001595817"/>
    </source>
</evidence>